<proteinExistence type="predicted"/>
<dbReference type="Proteomes" id="UP000695022">
    <property type="component" value="Unplaced"/>
</dbReference>
<dbReference type="GeneID" id="106821142"/>
<feature type="compositionally biased region" description="Basic and acidic residues" evidence="1">
    <location>
        <begin position="112"/>
        <end position="125"/>
    </location>
</feature>
<dbReference type="PANTHER" id="PTHR46282:SF1">
    <property type="entry name" value="LEUCINE-RICH REPEAT-CONTAINING PROTEIN 72-LIKE"/>
    <property type="match status" value="1"/>
</dbReference>
<feature type="region of interest" description="Disordered" evidence="1">
    <location>
        <begin position="101"/>
        <end position="133"/>
    </location>
</feature>
<sequence>MDTNTCGEKERLSLAYKNYREVPSKYVKKYASNLKEIDLTANKLRYLSMLNTEAAPSFFNGGSPQDYIDFRLYVVSQLRSLEFLDYLQITYEERKEANRVYKHPKRKRRQKFKYDTTGEETEKQTDSATLNSTKEINHRLDETKEHLVQSNGVEGIAGRFADVVHQLARMQDSSPAANAPDI</sequence>
<evidence type="ECO:0000313" key="3">
    <source>
        <dbReference type="RefSeq" id="XP_014681315.1"/>
    </source>
</evidence>
<evidence type="ECO:0000313" key="2">
    <source>
        <dbReference type="Proteomes" id="UP000695022"/>
    </source>
</evidence>
<protein>
    <submittedName>
        <fullName evidence="3">Uncharacterized protein LOC106821142 isoform X2</fullName>
    </submittedName>
</protein>
<evidence type="ECO:0000256" key="1">
    <source>
        <dbReference type="SAM" id="MobiDB-lite"/>
    </source>
</evidence>
<feature type="compositionally biased region" description="Basic residues" evidence="1">
    <location>
        <begin position="101"/>
        <end position="111"/>
    </location>
</feature>
<dbReference type="PANTHER" id="PTHR46282">
    <property type="entry name" value="LEUCINE-RICH MELANOCYTE DIFFERENTIATION-ASSOCIATED PROTEIN"/>
    <property type="match status" value="1"/>
</dbReference>
<dbReference type="InterPro" id="IPR043313">
    <property type="entry name" value="LRMDA"/>
</dbReference>
<accession>A0ABM1FA44</accession>
<organism evidence="2 3">
    <name type="scientific">Priapulus caudatus</name>
    <name type="common">Priapulid worm</name>
    <dbReference type="NCBI Taxonomy" id="37621"/>
    <lineage>
        <taxon>Eukaryota</taxon>
        <taxon>Metazoa</taxon>
        <taxon>Ecdysozoa</taxon>
        <taxon>Scalidophora</taxon>
        <taxon>Priapulida</taxon>
        <taxon>Priapulimorpha</taxon>
        <taxon>Priapulimorphida</taxon>
        <taxon>Priapulidae</taxon>
        <taxon>Priapulus</taxon>
    </lineage>
</organism>
<gene>
    <name evidence="3" type="primary">LOC106821142</name>
</gene>
<name>A0ABM1FA44_PRICU</name>
<dbReference type="Gene3D" id="3.80.10.10">
    <property type="entry name" value="Ribonuclease Inhibitor"/>
    <property type="match status" value="1"/>
</dbReference>
<dbReference type="RefSeq" id="XP_014681315.1">
    <property type="nucleotide sequence ID" value="XM_014825829.1"/>
</dbReference>
<dbReference type="InterPro" id="IPR032675">
    <property type="entry name" value="LRR_dom_sf"/>
</dbReference>
<reference evidence="3" key="1">
    <citation type="submission" date="2025-08" db="UniProtKB">
        <authorList>
            <consortium name="RefSeq"/>
        </authorList>
    </citation>
    <scope>IDENTIFICATION</scope>
</reference>
<keyword evidence="2" id="KW-1185">Reference proteome</keyword>